<dbReference type="PANTHER" id="PTHR46918:SF1">
    <property type="entry name" value="SYNAPTONEMAL COMPLEX PROTEIN 1"/>
    <property type="match status" value="1"/>
</dbReference>
<dbReference type="GO" id="GO:0000711">
    <property type="term" value="P:meiotic DNA repair synthesis"/>
    <property type="evidence" value="ECO:0007669"/>
    <property type="project" value="TreeGrafter"/>
</dbReference>
<proteinExistence type="predicted"/>
<evidence type="ECO:0000313" key="3">
    <source>
        <dbReference type="Proteomes" id="UP000314986"/>
    </source>
</evidence>
<reference evidence="2" key="4">
    <citation type="submission" date="2025-08" db="UniProtKB">
        <authorList>
            <consortium name="Ensembl"/>
        </authorList>
    </citation>
    <scope>IDENTIFICATION</scope>
</reference>
<dbReference type="Pfam" id="PF05483">
    <property type="entry name" value="SCP-1"/>
    <property type="match status" value="1"/>
</dbReference>
<dbReference type="InterPro" id="IPR008827">
    <property type="entry name" value="SYCP1"/>
</dbReference>
<reference evidence="3" key="2">
    <citation type="journal article" date="2007" name="PLoS Biol.">
        <title>Survey sequencing and comparative analysis of the elephant shark (Callorhinchus milii) genome.</title>
        <authorList>
            <person name="Venkatesh B."/>
            <person name="Kirkness E.F."/>
            <person name="Loh Y.H."/>
            <person name="Halpern A.L."/>
            <person name="Lee A.P."/>
            <person name="Johnson J."/>
            <person name="Dandona N."/>
            <person name="Viswanathan L.D."/>
            <person name="Tay A."/>
            <person name="Venter J.C."/>
            <person name="Strausberg R.L."/>
            <person name="Brenner S."/>
        </authorList>
    </citation>
    <scope>NUCLEOTIDE SEQUENCE [LARGE SCALE GENOMIC DNA]</scope>
</reference>
<organism evidence="2 3">
    <name type="scientific">Callorhinchus milii</name>
    <name type="common">Ghost shark</name>
    <dbReference type="NCBI Taxonomy" id="7868"/>
    <lineage>
        <taxon>Eukaryota</taxon>
        <taxon>Metazoa</taxon>
        <taxon>Chordata</taxon>
        <taxon>Craniata</taxon>
        <taxon>Vertebrata</taxon>
        <taxon>Chondrichthyes</taxon>
        <taxon>Holocephali</taxon>
        <taxon>Chimaeriformes</taxon>
        <taxon>Callorhinchidae</taxon>
        <taxon>Callorhinchus</taxon>
    </lineage>
</organism>
<dbReference type="Ensembl" id="ENSCMIT00000022505.1">
    <property type="protein sequence ID" value="ENSCMIP00000022118.1"/>
    <property type="gene ID" value="ENSCMIG00000010029.1"/>
</dbReference>
<keyword evidence="1" id="KW-0175">Coiled coil</keyword>
<dbReference type="AlphaFoldDB" id="A0A4W3I4Z7"/>
<evidence type="ECO:0008006" key="4">
    <source>
        <dbReference type="Google" id="ProtNLM"/>
    </source>
</evidence>
<name>A0A4W3I4Z7_CALMI</name>
<reference evidence="3" key="3">
    <citation type="journal article" date="2014" name="Nature">
        <title>Elephant shark genome provides unique insights into gnathostome evolution.</title>
        <authorList>
            <consortium name="International Elephant Shark Genome Sequencing Consortium"/>
            <person name="Venkatesh B."/>
            <person name="Lee A.P."/>
            <person name="Ravi V."/>
            <person name="Maurya A.K."/>
            <person name="Lian M.M."/>
            <person name="Swann J.B."/>
            <person name="Ohta Y."/>
            <person name="Flajnik M.F."/>
            <person name="Sutoh Y."/>
            <person name="Kasahara M."/>
            <person name="Hoon S."/>
            <person name="Gangu V."/>
            <person name="Roy S.W."/>
            <person name="Irimia M."/>
            <person name="Korzh V."/>
            <person name="Kondrychyn I."/>
            <person name="Lim Z.W."/>
            <person name="Tay B.H."/>
            <person name="Tohari S."/>
            <person name="Kong K.W."/>
            <person name="Ho S."/>
            <person name="Lorente-Galdos B."/>
            <person name="Quilez J."/>
            <person name="Marques-Bonet T."/>
            <person name="Raney B.J."/>
            <person name="Ingham P.W."/>
            <person name="Tay A."/>
            <person name="Hillier L.W."/>
            <person name="Minx P."/>
            <person name="Boehm T."/>
            <person name="Wilson R.K."/>
            <person name="Brenner S."/>
            <person name="Warren W.C."/>
        </authorList>
    </citation>
    <scope>NUCLEOTIDE SEQUENCE [LARGE SCALE GENOMIC DNA]</scope>
</reference>
<evidence type="ECO:0000256" key="1">
    <source>
        <dbReference type="SAM" id="Coils"/>
    </source>
</evidence>
<dbReference type="GeneTree" id="ENSGT00390000003368"/>
<evidence type="ECO:0000313" key="2">
    <source>
        <dbReference type="Ensembl" id="ENSCMIP00000022118.1"/>
    </source>
</evidence>
<dbReference type="GO" id="GO:0003690">
    <property type="term" value="F:double-stranded DNA binding"/>
    <property type="evidence" value="ECO:0007669"/>
    <property type="project" value="TreeGrafter"/>
</dbReference>
<dbReference type="GO" id="GO:0001673">
    <property type="term" value="C:male germ cell nucleus"/>
    <property type="evidence" value="ECO:0007669"/>
    <property type="project" value="TreeGrafter"/>
</dbReference>
<dbReference type="GO" id="GO:0000802">
    <property type="term" value="C:transverse filament"/>
    <property type="evidence" value="ECO:0007669"/>
    <property type="project" value="TreeGrafter"/>
</dbReference>
<dbReference type="GO" id="GO:0051878">
    <property type="term" value="P:lateral element assembly"/>
    <property type="evidence" value="ECO:0007669"/>
    <property type="project" value="TreeGrafter"/>
</dbReference>
<reference evidence="3" key="1">
    <citation type="journal article" date="2006" name="Science">
        <title>Ancient noncoding elements conserved in the human genome.</title>
        <authorList>
            <person name="Venkatesh B."/>
            <person name="Kirkness E.F."/>
            <person name="Loh Y.H."/>
            <person name="Halpern A.L."/>
            <person name="Lee A.P."/>
            <person name="Johnson J."/>
            <person name="Dandona N."/>
            <person name="Viswanathan L.D."/>
            <person name="Tay A."/>
            <person name="Venter J.C."/>
            <person name="Strausberg R.L."/>
            <person name="Brenner S."/>
        </authorList>
    </citation>
    <scope>NUCLEOTIDE SEQUENCE [LARGE SCALE GENOMIC DNA]</scope>
</reference>
<protein>
    <recommendedName>
        <fullName evidence="4">Synaptonemal complex protein 1</fullName>
    </recommendedName>
</protein>
<feature type="coiled-coil region" evidence="1">
    <location>
        <begin position="142"/>
        <end position="204"/>
    </location>
</feature>
<dbReference type="GO" id="GO:0051026">
    <property type="term" value="P:chiasma assembly"/>
    <property type="evidence" value="ECO:0007669"/>
    <property type="project" value="TreeGrafter"/>
</dbReference>
<feature type="coiled-coil region" evidence="1">
    <location>
        <begin position="230"/>
        <end position="352"/>
    </location>
</feature>
<accession>A0A4W3I4Z7</accession>
<feature type="coiled-coil region" evidence="1">
    <location>
        <begin position="462"/>
        <end position="728"/>
    </location>
</feature>
<dbReference type="PANTHER" id="PTHR46918">
    <property type="entry name" value="SYNAPTONEMAL COMPLEX PROTEIN 1"/>
    <property type="match status" value="1"/>
</dbReference>
<feature type="coiled-coil region" evidence="1">
    <location>
        <begin position="378"/>
        <end position="422"/>
    </location>
</feature>
<dbReference type="Proteomes" id="UP000314986">
    <property type="component" value="Unassembled WGS sequence"/>
</dbReference>
<keyword evidence="3" id="KW-1185">Reference proteome</keyword>
<dbReference type="GO" id="GO:0000801">
    <property type="term" value="C:central element"/>
    <property type="evidence" value="ECO:0007669"/>
    <property type="project" value="TreeGrafter"/>
</dbReference>
<gene>
    <name evidence="2" type="primary">sycp1</name>
</gene>
<reference evidence="2" key="5">
    <citation type="submission" date="2025-09" db="UniProtKB">
        <authorList>
            <consortium name="Ensembl"/>
        </authorList>
    </citation>
    <scope>IDENTIFICATION</scope>
</reference>
<sequence length="761" mass="88951">MQMEAKMVGERVKENPFKLYVPHPLSCGPVSAVKPVADDSFFMQTSNGGHKDDLDLHVLMTSTPKFSKSVNQDFTDSISLKPRVIQEVEKENSEQISQLYTKLFHEAEKINRWKLAMDNELSQKDKKLQENKHTIEVQRKAIQEQQFENENLSIRLEEAISKNEESTKKHNATRDLFSIVKEACARLSEKMKTYETEREESKGLYAKNAENIEKMVMAFEELRFQSENAKKEIMFKLKEDLEQREKLKNEHQHQLNDRECKVEQLQQEYKQKDNELQETLIHLQESKIRYDQLKEETRQCNEDLQKSQVKVQHLTAELEKTDDLLKKKETSEKSLEEKFENMKNTTSQLTRENEITIEEFNKVILKDALTIAQLTTKTEHLEELFRTEQERAKELQDDLQCASTELEKKNNALGQLEQLKTENKVKISQFMEALENASKAQLEWEEQLQYKQTENGTLLEELKSVQKTQSDLEDKVKLLADEKAELQKNVDALLKEATYLKEAVQNKENVIDEIQRQILSALEKEEDVLEKIDNLKVELKEEREKREALSSDYNIALEEKEIILHNITNASEEIKNLQKNLEAIKQKEAAAKKTIQILKDQNALQNDELCTLKETLKQQDEVTGSKLEEQEESLNTLKKQLENKNESIEVLQKEGKSLKKQIVKETSQCSAYKTEIEQLKRELINLTVKHKDSIQDLQNKIEEQMYCNEKLNEEVQTLQLTTEEAIQAQKKNDVVCQHKISEIITLMEKHKVHIPDVFFLT</sequence>